<dbReference type="InterPro" id="IPR001810">
    <property type="entry name" value="F-box_dom"/>
</dbReference>
<dbReference type="InterPro" id="IPR036047">
    <property type="entry name" value="F-box-like_dom_sf"/>
</dbReference>
<dbReference type="NCBIfam" id="TIGR01640">
    <property type="entry name" value="F_box_assoc_1"/>
    <property type="match status" value="1"/>
</dbReference>
<name>A0A453GH57_AEGTS</name>
<sequence>MATGSMEAALMSDPTIKLPDDLLVEVISRVPYKSTCCCKCVSTRWRDLITHPDHREKLPQSTLTGFFYKTYGMGRDPRCPHVYQSVSGSWCPLDASLSFLPECKELDILDCCNGLLLCRRRTAPKALDDPGTLEYVVCNPATEKWVSVPATEYSLFVNDARLGFDPSVSSHFHVFELVTAVALNLNNKYDYCIEEVGIYSSKAGGWTHQIVWDNPIEILCLSGGAFFNGVLYLRSDSDTVAAIDVQGNYRIIPIPTSPDARGVPNVYVSRGQLYLTDHGSSELSIWVLEDSISENCWTLKLKVSYMQLVGVEYSSAGEHYGVISAHPEDNVMFITVESASRIFPQMKLFSYEMDSREPRFICDLGRNSSGLKARFLQMQVLTDELPASFMGTGVADLSTQKLLIVCSIP</sequence>
<dbReference type="Pfam" id="PF00646">
    <property type="entry name" value="F-box"/>
    <property type="match status" value="1"/>
</dbReference>
<dbReference type="InterPro" id="IPR017451">
    <property type="entry name" value="F-box-assoc_interact_dom"/>
</dbReference>
<dbReference type="STRING" id="200361.A0A453GH57"/>
<dbReference type="InterPro" id="IPR055290">
    <property type="entry name" value="At3g26010-like"/>
</dbReference>
<keyword evidence="3" id="KW-1185">Reference proteome</keyword>
<dbReference type="Proteomes" id="UP000015105">
    <property type="component" value="Chromosome 3D"/>
</dbReference>
<dbReference type="PANTHER" id="PTHR35546:SF105">
    <property type="entry name" value="OS05G0139200 PROTEIN"/>
    <property type="match status" value="1"/>
</dbReference>
<dbReference type="AlphaFoldDB" id="A0A453GH57"/>
<dbReference type="PANTHER" id="PTHR35546">
    <property type="entry name" value="F-BOX PROTEIN INTERACTION DOMAIN PROTEIN-RELATED"/>
    <property type="match status" value="1"/>
</dbReference>
<organism evidence="2 3">
    <name type="scientific">Aegilops tauschii subsp. strangulata</name>
    <name type="common">Goatgrass</name>
    <dbReference type="NCBI Taxonomy" id="200361"/>
    <lineage>
        <taxon>Eukaryota</taxon>
        <taxon>Viridiplantae</taxon>
        <taxon>Streptophyta</taxon>
        <taxon>Embryophyta</taxon>
        <taxon>Tracheophyta</taxon>
        <taxon>Spermatophyta</taxon>
        <taxon>Magnoliopsida</taxon>
        <taxon>Liliopsida</taxon>
        <taxon>Poales</taxon>
        <taxon>Poaceae</taxon>
        <taxon>BOP clade</taxon>
        <taxon>Pooideae</taxon>
        <taxon>Triticodae</taxon>
        <taxon>Triticeae</taxon>
        <taxon>Triticinae</taxon>
        <taxon>Aegilops</taxon>
    </lineage>
</organism>
<protein>
    <recommendedName>
        <fullName evidence="1">F-box domain-containing protein</fullName>
    </recommendedName>
</protein>
<evidence type="ECO:0000313" key="2">
    <source>
        <dbReference type="EnsemblPlants" id="AET3Gv21016800.1"/>
    </source>
</evidence>
<reference evidence="2" key="3">
    <citation type="journal article" date="2017" name="Nature">
        <title>Genome sequence of the progenitor of the wheat D genome Aegilops tauschii.</title>
        <authorList>
            <person name="Luo M.C."/>
            <person name="Gu Y.Q."/>
            <person name="Puiu D."/>
            <person name="Wang H."/>
            <person name="Twardziok S.O."/>
            <person name="Deal K.R."/>
            <person name="Huo N."/>
            <person name="Zhu T."/>
            <person name="Wang L."/>
            <person name="Wang Y."/>
            <person name="McGuire P.E."/>
            <person name="Liu S."/>
            <person name="Long H."/>
            <person name="Ramasamy R.K."/>
            <person name="Rodriguez J.C."/>
            <person name="Van S.L."/>
            <person name="Yuan L."/>
            <person name="Wang Z."/>
            <person name="Xia Z."/>
            <person name="Xiao L."/>
            <person name="Anderson O.D."/>
            <person name="Ouyang S."/>
            <person name="Liang Y."/>
            <person name="Zimin A.V."/>
            <person name="Pertea G."/>
            <person name="Qi P."/>
            <person name="Bennetzen J.L."/>
            <person name="Dai X."/>
            <person name="Dawson M.W."/>
            <person name="Muller H.G."/>
            <person name="Kugler K."/>
            <person name="Rivarola-Duarte L."/>
            <person name="Spannagl M."/>
            <person name="Mayer K.F.X."/>
            <person name="Lu F.H."/>
            <person name="Bevan M.W."/>
            <person name="Leroy P."/>
            <person name="Li P."/>
            <person name="You F.M."/>
            <person name="Sun Q."/>
            <person name="Liu Z."/>
            <person name="Lyons E."/>
            <person name="Wicker T."/>
            <person name="Salzberg S.L."/>
            <person name="Devos K.M."/>
            <person name="Dvorak J."/>
        </authorList>
    </citation>
    <scope>NUCLEOTIDE SEQUENCE [LARGE SCALE GENOMIC DNA]</scope>
    <source>
        <strain evidence="2">cv. AL8/78</strain>
    </source>
</reference>
<reference evidence="3" key="1">
    <citation type="journal article" date="2014" name="Science">
        <title>Ancient hybridizations among the ancestral genomes of bread wheat.</title>
        <authorList>
            <consortium name="International Wheat Genome Sequencing Consortium,"/>
            <person name="Marcussen T."/>
            <person name="Sandve S.R."/>
            <person name="Heier L."/>
            <person name="Spannagl M."/>
            <person name="Pfeifer M."/>
            <person name="Jakobsen K.S."/>
            <person name="Wulff B.B."/>
            <person name="Steuernagel B."/>
            <person name="Mayer K.F."/>
            <person name="Olsen O.A."/>
        </authorList>
    </citation>
    <scope>NUCLEOTIDE SEQUENCE [LARGE SCALE GENOMIC DNA]</scope>
    <source>
        <strain evidence="3">cv. AL8/78</strain>
    </source>
</reference>
<reference evidence="2" key="4">
    <citation type="submission" date="2019-03" db="UniProtKB">
        <authorList>
            <consortium name="EnsemblPlants"/>
        </authorList>
    </citation>
    <scope>IDENTIFICATION</scope>
</reference>
<dbReference type="Gene3D" id="1.20.1280.50">
    <property type="match status" value="1"/>
</dbReference>
<dbReference type="Pfam" id="PF24750">
    <property type="entry name" value="b-prop_At3g26010-like"/>
    <property type="match status" value="1"/>
</dbReference>
<accession>A0A453GH57</accession>
<dbReference type="Gramene" id="AET3Gv21016800.1">
    <property type="protein sequence ID" value="AET3Gv21016800.1"/>
    <property type="gene ID" value="AET3Gv21016800"/>
</dbReference>
<evidence type="ECO:0000313" key="3">
    <source>
        <dbReference type="Proteomes" id="UP000015105"/>
    </source>
</evidence>
<reference evidence="2" key="5">
    <citation type="journal article" date="2021" name="G3 (Bethesda)">
        <title>Aegilops tauschii genome assembly Aet v5.0 features greater sequence contiguity and improved annotation.</title>
        <authorList>
            <person name="Wang L."/>
            <person name="Zhu T."/>
            <person name="Rodriguez J.C."/>
            <person name="Deal K.R."/>
            <person name="Dubcovsky J."/>
            <person name="McGuire P.E."/>
            <person name="Lux T."/>
            <person name="Spannagl M."/>
            <person name="Mayer K.F.X."/>
            <person name="Baldrich P."/>
            <person name="Meyers B.C."/>
            <person name="Huo N."/>
            <person name="Gu Y.Q."/>
            <person name="Zhou H."/>
            <person name="Devos K.M."/>
            <person name="Bennetzen J.L."/>
            <person name="Unver T."/>
            <person name="Budak H."/>
            <person name="Gulick P.J."/>
            <person name="Galiba G."/>
            <person name="Kalapos B."/>
            <person name="Nelson D.R."/>
            <person name="Li P."/>
            <person name="You F.M."/>
            <person name="Luo M.C."/>
            <person name="Dvorak J."/>
        </authorList>
    </citation>
    <scope>NUCLEOTIDE SEQUENCE [LARGE SCALE GENOMIC DNA]</scope>
    <source>
        <strain evidence="2">cv. AL8/78</strain>
    </source>
</reference>
<dbReference type="SMART" id="SM00256">
    <property type="entry name" value="FBOX"/>
    <property type="match status" value="1"/>
</dbReference>
<reference evidence="3" key="2">
    <citation type="journal article" date="2017" name="Nat. Plants">
        <title>The Aegilops tauschii genome reveals multiple impacts of transposons.</title>
        <authorList>
            <person name="Zhao G."/>
            <person name="Zou C."/>
            <person name="Li K."/>
            <person name="Wang K."/>
            <person name="Li T."/>
            <person name="Gao L."/>
            <person name="Zhang X."/>
            <person name="Wang H."/>
            <person name="Yang Z."/>
            <person name="Liu X."/>
            <person name="Jiang W."/>
            <person name="Mao L."/>
            <person name="Kong X."/>
            <person name="Jiao Y."/>
            <person name="Jia J."/>
        </authorList>
    </citation>
    <scope>NUCLEOTIDE SEQUENCE [LARGE SCALE GENOMIC DNA]</scope>
    <source>
        <strain evidence="3">cv. AL8/78</strain>
    </source>
</reference>
<evidence type="ECO:0000259" key="1">
    <source>
        <dbReference type="SMART" id="SM00256"/>
    </source>
</evidence>
<dbReference type="EnsemblPlants" id="AET3Gv21016800.1">
    <property type="protein sequence ID" value="AET3Gv21016800.1"/>
    <property type="gene ID" value="AET3Gv21016800"/>
</dbReference>
<dbReference type="CDD" id="cd22157">
    <property type="entry name" value="F-box_AtFBW1-like"/>
    <property type="match status" value="1"/>
</dbReference>
<dbReference type="SUPFAM" id="SSF81383">
    <property type="entry name" value="F-box domain"/>
    <property type="match status" value="1"/>
</dbReference>
<proteinExistence type="predicted"/>
<feature type="domain" description="F-box" evidence="1">
    <location>
        <begin position="18"/>
        <end position="58"/>
    </location>
</feature>
<dbReference type="InterPro" id="IPR056592">
    <property type="entry name" value="Beta-prop_At3g26010-like"/>
</dbReference>